<dbReference type="InterPro" id="IPR032675">
    <property type="entry name" value="LRR_dom_sf"/>
</dbReference>
<evidence type="ECO:0000313" key="5">
    <source>
        <dbReference type="EMBL" id="WVZ51282.1"/>
    </source>
</evidence>
<dbReference type="SUPFAM" id="SSF52047">
    <property type="entry name" value="RNI-like"/>
    <property type="match status" value="1"/>
</dbReference>
<dbReference type="AlphaFoldDB" id="A0AAQ3PHQ6"/>
<dbReference type="PANTHER" id="PTHR23155">
    <property type="entry name" value="DISEASE RESISTANCE PROTEIN RP"/>
    <property type="match status" value="1"/>
</dbReference>
<keyword evidence="2" id="KW-0802">TPR repeat</keyword>
<dbReference type="InterPro" id="IPR044974">
    <property type="entry name" value="Disease_R_plants"/>
</dbReference>
<evidence type="ECO:0000313" key="6">
    <source>
        <dbReference type="Proteomes" id="UP001341281"/>
    </source>
</evidence>
<evidence type="ECO:0000259" key="4">
    <source>
        <dbReference type="Pfam" id="PF23598"/>
    </source>
</evidence>
<accession>A0AAQ3PHQ6</accession>
<organism evidence="5 6">
    <name type="scientific">Paspalum notatum var. saurae</name>
    <dbReference type="NCBI Taxonomy" id="547442"/>
    <lineage>
        <taxon>Eukaryota</taxon>
        <taxon>Viridiplantae</taxon>
        <taxon>Streptophyta</taxon>
        <taxon>Embryophyta</taxon>
        <taxon>Tracheophyta</taxon>
        <taxon>Spermatophyta</taxon>
        <taxon>Magnoliopsida</taxon>
        <taxon>Liliopsida</taxon>
        <taxon>Poales</taxon>
        <taxon>Poaceae</taxon>
        <taxon>PACMAD clade</taxon>
        <taxon>Panicoideae</taxon>
        <taxon>Andropogonodae</taxon>
        <taxon>Paspaleae</taxon>
        <taxon>Paspalinae</taxon>
        <taxon>Paspalum</taxon>
    </lineage>
</organism>
<evidence type="ECO:0000256" key="2">
    <source>
        <dbReference type="PROSITE-ProRule" id="PRU00339"/>
    </source>
</evidence>
<keyword evidence="1" id="KW-0677">Repeat</keyword>
<evidence type="ECO:0000256" key="1">
    <source>
        <dbReference type="ARBA" id="ARBA00022737"/>
    </source>
</evidence>
<name>A0AAQ3PHQ6_PASNO</name>
<dbReference type="Pfam" id="PF23559">
    <property type="entry name" value="WHD_DRP"/>
    <property type="match status" value="1"/>
</dbReference>
<feature type="domain" description="Disease resistance R13L4/SHOC-2-like LRR" evidence="4">
    <location>
        <begin position="116"/>
        <end position="181"/>
    </location>
</feature>
<keyword evidence="6" id="KW-1185">Reference proteome</keyword>
<sequence length="497" mass="56692">MDRLRFHKKEQGRSFYEVGEDYINDLTNRSMIQSSYINIHSKKPTSICVHDMVHNLITRLSIEEAVQHTKNEDTPTITPNLQRRYCQTAINLIISSPGFPLPTLTSFHNKKPIFTIKFSKFIRLLDLDLQYCKELDNHYFKGICNLVLLRYLRLSSETITEIPEQIRKLHVLQILDTTRNKAYCNSVKSLQYTQNRGNYYILHIDVNRTGVDELPSTFIQLRKLLYLGFRCLKGIPVGFGDLKHLQELHGTITVKSTTMMHNLFELTKLRRLDLKFNEWDESYGKSFIIKCPSNLVSLEILELEGCTGDLGSQCDGLNPRPQQLRIIRIARSTIVRAVTRWMCSLHALSTLHITLQTLGAEDLHVLGSIPVLSLLRLTVEEPTQGRGEKLVITDAYPFLCLTSFEIWKNTGVAFAQGAMPKLQAPVLVFGVLETLANSGDFDFGLENLSSLVEVYVRMGYPKGKSDKVKGAEEAIRNALDMNPNKPMLYTNRVIILV</sequence>
<dbReference type="InterPro" id="IPR055414">
    <property type="entry name" value="LRR_R13L4/SHOC2-like"/>
</dbReference>
<gene>
    <name evidence="5" type="ORF">U9M48_002438</name>
</gene>
<dbReference type="Proteomes" id="UP001341281">
    <property type="component" value="Chromosome 01"/>
</dbReference>
<reference evidence="5 6" key="1">
    <citation type="submission" date="2024-02" db="EMBL/GenBank/DDBJ databases">
        <title>High-quality chromosome-scale genome assembly of Pensacola bahiagrass (Paspalum notatum Flugge var. saurae).</title>
        <authorList>
            <person name="Vega J.M."/>
            <person name="Podio M."/>
            <person name="Orjuela J."/>
            <person name="Siena L.A."/>
            <person name="Pessino S.C."/>
            <person name="Combes M.C."/>
            <person name="Mariac C."/>
            <person name="Albertini E."/>
            <person name="Pupilli F."/>
            <person name="Ortiz J.P.A."/>
            <person name="Leblanc O."/>
        </authorList>
    </citation>
    <scope>NUCLEOTIDE SEQUENCE [LARGE SCALE GENOMIC DNA]</scope>
    <source>
        <strain evidence="5">R1</strain>
        <tissue evidence="5">Leaf</tissue>
    </source>
</reference>
<evidence type="ECO:0000259" key="3">
    <source>
        <dbReference type="Pfam" id="PF23559"/>
    </source>
</evidence>
<evidence type="ECO:0008006" key="7">
    <source>
        <dbReference type="Google" id="ProtNLM"/>
    </source>
</evidence>
<dbReference type="Gene3D" id="3.80.10.10">
    <property type="entry name" value="Ribonuclease Inhibitor"/>
    <property type="match status" value="1"/>
</dbReference>
<protein>
    <recommendedName>
        <fullName evidence="7">NB-ARC domain-containing protein</fullName>
    </recommendedName>
</protein>
<dbReference type="EMBL" id="CP144745">
    <property type="protein sequence ID" value="WVZ51282.1"/>
    <property type="molecule type" value="Genomic_DNA"/>
</dbReference>
<dbReference type="PANTHER" id="PTHR23155:SF1228">
    <property type="entry name" value="NB-ARC DOMAIN CONTAINING PROTEIN, EXPRESSED"/>
    <property type="match status" value="1"/>
</dbReference>
<feature type="repeat" description="TPR" evidence="2">
    <location>
        <begin position="452"/>
        <end position="485"/>
    </location>
</feature>
<feature type="domain" description="Disease resistance protein winged helix" evidence="3">
    <location>
        <begin position="8"/>
        <end position="57"/>
    </location>
</feature>
<dbReference type="Pfam" id="PF23598">
    <property type="entry name" value="LRR_14"/>
    <property type="match status" value="2"/>
</dbReference>
<dbReference type="GO" id="GO:0098542">
    <property type="term" value="P:defense response to other organism"/>
    <property type="evidence" value="ECO:0007669"/>
    <property type="project" value="TreeGrafter"/>
</dbReference>
<proteinExistence type="predicted"/>
<dbReference type="InterPro" id="IPR058922">
    <property type="entry name" value="WHD_DRP"/>
</dbReference>
<feature type="domain" description="Disease resistance R13L4/SHOC-2-like LRR" evidence="4">
    <location>
        <begin position="204"/>
        <end position="487"/>
    </location>
</feature>
<dbReference type="InterPro" id="IPR019734">
    <property type="entry name" value="TPR_rpt"/>
</dbReference>
<dbReference type="PROSITE" id="PS50005">
    <property type="entry name" value="TPR"/>
    <property type="match status" value="1"/>
</dbReference>